<dbReference type="AlphaFoldDB" id="K5D3H5"/>
<protein>
    <submittedName>
        <fullName evidence="2">Uncharacterized protein</fullName>
    </submittedName>
</protein>
<sequence length="91" mass="9713">MLSLVLLSMLGWCVVARVGDLRTWVALGLGVTLGWLYTAFGRLPGWIVENSGGSISDDDDPSNVSARVYLPILLGVILIAFAAFVGALLFM</sequence>
<keyword evidence="1" id="KW-0812">Transmembrane</keyword>
<feature type="transmembrane region" description="Helical" evidence="1">
    <location>
        <begin position="68"/>
        <end position="90"/>
    </location>
</feature>
<evidence type="ECO:0000313" key="2">
    <source>
        <dbReference type="EMBL" id="EKK01167.1"/>
    </source>
</evidence>
<dbReference type="Proteomes" id="UP000007993">
    <property type="component" value="Unassembled WGS sequence"/>
</dbReference>
<proteinExistence type="predicted"/>
<evidence type="ECO:0000256" key="1">
    <source>
        <dbReference type="SAM" id="Phobius"/>
    </source>
</evidence>
<name>K5D3H5_RHOBT</name>
<organism evidence="2 3">
    <name type="scientific">Rhodopirellula baltica SH28</name>
    <dbReference type="NCBI Taxonomy" id="993517"/>
    <lineage>
        <taxon>Bacteria</taxon>
        <taxon>Pseudomonadati</taxon>
        <taxon>Planctomycetota</taxon>
        <taxon>Planctomycetia</taxon>
        <taxon>Pirellulales</taxon>
        <taxon>Pirellulaceae</taxon>
        <taxon>Rhodopirellula</taxon>
    </lineage>
</organism>
<reference evidence="2 3" key="1">
    <citation type="journal article" date="2013" name="Mar. Genomics">
        <title>Expression of sulfatases in Rhodopirellula baltica and the diversity of sulfatases in the genus Rhodopirellula.</title>
        <authorList>
            <person name="Wegner C.E."/>
            <person name="Richter-Heitmann T."/>
            <person name="Klindworth A."/>
            <person name="Klockow C."/>
            <person name="Richter M."/>
            <person name="Achstetter T."/>
            <person name="Glockner F.O."/>
            <person name="Harder J."/>
        </authorList>
    </citation>
    <scope>NUCLEOTIDE SEQUENCE [LARGE SCALE GENOMIC DNA]</scope>
    <source>
        <strain evidence="2 3">SH28</strain>
    </source>
</reference>
<comment type="caution">
    <text evidence="2">The sequence shown here is derived from an EMBL/GenBank/DDBJ whole genome shotgun (WGS) entry which is preliminary data.</text>
</comment>
<dbReference type="PATRIC" id="fig|993517.3.peg.3807"/>
<accession>K5D3H5</accession>
<dbReference type="RefSeq" id="WP_007333151.1">
    <property type="nucleotide sequence ID" value="NZ_AMCW01000101.1"/>
</dbReference>
<keyword evidence="1" id="KW-0472">Membrane</keyword>
<keyword evidence="1" id="KW-1133">Transmembrane helix</keyword>
<evidence type="ECO:0000313" key="3">
    <source>
        <dbReference type="Proteomes" id="UP000007993"/>
    </source>
</evidence>
<dbReference type="EMBL" id="AMCW01000101">
    <property type="protein sequence ID" value="EKK01167.1"/>
    <property type="molecule type" value="Genomic_DNA"/>
</dbReference>
<gene>
    <name evidence="2" type="ORF">RBSH_03512</name>
</gene>